<keyword evidence="7" id="KW-1185">Reference proteome</keyword>
<keyword evidence="1" id="KW-1003">Cell membrane</keyword>
<dbReference type="GO" id="GO:0015221">
    <property type="term" value="F:lipopolysaccharide transmembrane transporter activity"/>
    <property type="evidence" value="ECO:0007669"/>
    <property type="project" value="InterPro"/>
</dbReference>
<reference evidence="7" key="1">
    <citation type="journal article" date="2013" name="Proc. Natl. Acad. Sci. U.S.A.">
        <title>Improving the coverage of the cyanobacterial phylum using diversity-driven genome sequencing.</title>
        <authorList>
            <person name="Shih P.M."/>
            <person name="Wu D."/>
            <person name="Latifi A."/>
            <person name="Axen S.D."/>
            <person name="Fewer D.P."/>
            <person name="Talla E."/>
            <person name="Calteau A."/>
            <person name="Cai F."/>
            <person name="Tandeau de Marsac N."/>
            <person name="Rippka R."/>
            <person name="Herdman M."/>
            <person name="Sivonen K."/>
            <person name="Coursin T."/>
            <person name="Laurent T."/>
            <person name="Goodwin L."/>
            <person name="Nolan M."/>
            <person name="Davenport K.W."/>
            <person name="Han C.S."/>
            <person name="Rubin E.M."/>
            <person name="Eisen J.A."/>
            <person name="Woyke T."/>
            <person name="Gugger M."/>
            <person name="Kerfeld C.A."/>
        </authorList>
    </citation>
    <scope>NUCLEOTIDE SEQUENCE [LARGE SCALE GENOMIC DNA]</scope>
    <source>
        <strain evidence="7">ATCC 29140 / PCC 7202</strain>
    </source>
</reference>
<keyword evidence="5" id="KW-0472">Membrane</keyword>
<dbReference type="HOGENOM" id="CLU_060279_0_0_3"/>
<gene>
    <name evidence="6" type="ordered locus">Cyast_0925</name>
</gene>
<dbReference type="AlphaFoldDB" id="K9YK99"/>
<dbReference type="BioCyc" id="CSTA292563:G1353-932-MONOMER"/>
<dbReference type="Gene3D" id="2.60.450.10">
    <property type="entry name" value="Lipopolysaccharide (LPS) transport protein A like domain"/>
    <property type="match status" value="2"/>
</dbReference>
<dbReference type="InterPro" id="IPR052363">
    <property type="entry name" value="LPS_export_LptC"/>
</dbReference>
<protein>
    <recommendedName>
        <fullName evidence="8">LPS export ABC transporter periplasmic protein LptC</fullName>
    </recommendedName>
</protein>
<dbReference type="InterPro" id="IPR026265">
    <property type="entry name" value="LptC"/>
</dbReference>
<sequence length="371" mass="42371">MYRKIILLITILLIAGCQNQNQSLNDNEGDSHREVEQGIVLTDATIEQSNNDGENFWRLRVGKVTYSEDNRIAIIEDITANLLQNGEIVLKISAERGEVIDDGQEINLVGEIVAFDTRNDMEVMAERLNWKPEQNYFTLEENIEVNHEQIRLVTKQAEYNTATQVLQLTQDIVATTLEPQLNIVAQSIAWQIEEGMISTDEPFKVTRYEDDQVTDTLTGTIAEMDLNNNILMVENNIEYQSLNPPLQGVSNRMRWDYNLRIIETDTMIRLAQIEEQITMTANRGKIDLDENKVYLSNRIFGEAQTDEARLYADNVVWDLSNQNIDAQGNVVYQQINPVVNFRGDRATGRLQDKQVVVTGSNNNRVVTTIYP</sequence>
<dbReference type="KEGG" id="csn:Cyast_0925"/>
<accession>K9YK99</accession>
<keyword evidence="2" id="KW-0997">Cell inner membrane</keyword>
<dbReference type="PANTHER" id="PTHR37481:SF1">
    <property type="entry name" value="LIPOPOLYSACCHARIDE EXPORT SYSTEM PROTEIN LPTC"/>
    <property type="match status" value="1"/>
</dbReference>
<keyword evidence="4" id="KW-1133">Transmembrane helix</keyword>
<dbReference type="EMBL" id="CP003940">
    <property type="protein sequence ID" value="AFZ46897.1"/>
    <property type="molecule type" value="Genomic_DNA"/>
</dbReference>
<dbReference type="eggNOG" id="COG3117">
    <property type="taxonomic scope" value="Bacteria"/>
</dbReference>
<dbReference type="STRING" id="292563.Cyast_0925"/>
<dbReference type="GO" id="GO:0005886">
    <property type="term" value="C:plasma membrane"/>
    <property type="evidence" value="ECO:0007669"/>
    <property type="project" value="InterPro"/>
</dbReference>
<dbReference type="PANTHER" id="PTHR37481">
    <property type="entry name" value="LIPOPOLYSACCHARIDE EXPORT SYSTEM PROTEIN LPTC"/>
    <property type="match status" value="1"/>
</dbReference>
<evidence type="ECO:0000256" key="2">
    <source>
        <dbReference type="ARBA" id="ARBA00022519"/>
    </source>
</evidence>
<evidence type="ECO:0000313" key="7">
    <source>
        <dbReference type="Proteomes" id="UP000010483"/>
    </source>
</evidence>
<dbReference type="PROSITE" id="PS51257">
    <property type="entry name" value="PROKAR_LIPOPROTEIN"/>
    <property type="match status" value="1"/>
</dbReference>
<dbReference type="Proteomes" id="UP000010483">
    <property type="component" value="Chromosome"/>
</dbReference>
<dbReference type="GO" id="GO:0017089">
    <property type="term" value="F:glycolipid transfer activity"/>
    <property type="evidence" value="ECO:0007669"/>
    <property type="project" value="TreeGrafter"/>
</dbReference>
<dbReference type="Pfam" id="PF06835">
    <property type="entry name" value="LptC"/>
    <property type="match status" value="1"/>
</dbReference>
<keyword evidence="3" id="KW-0812">Transmembrane</keyword>
<evidence type="ECO:0008006" key="8">
    <source>
        <dbReference type="Google" id="ProtNLM"/>
    </source>
</evidence>
<evidence type="ECO:0000313" key="6">
    <source>
        <dbReference type="EMBL" id="AFZ46897.1"/>
    </source>
</evidence>
<evidence type="ECO:0000256" key="3">
    <source>
        <dbReference type="ARBA" id="ARBA00022692"/>
    </source>
</evidence>
<dbReference type="NCBIfam" id="TIGR04409">
    <property type="entry name" value="LptC_YrbK"/>
    <property type="match status" value="1"/>
</dbReference>
<proteinExistence type="predicted"/>
<evidence type="ECO:0000256" key="1">
    <source>
        <dbReference type="ARBA" id="ARBA00022475"/>
    </source>
</evidence>
<evidence type="ECO:0000256" key="5">
    <source>
        <dbReference type="ARBA" id="ARBA00023136"/>
    </source>
</evidence>
<dbReference type="InterPro" id="IPR010664">
    <property type="entry name" value="LipoPS_assembly_LptC-rel"/>
</dbReference>
<evidence type="ECO:0000256" key="4">
    <source>
        <dbReference type="ARBA" id="ARBA00022989"/>
    </source>
</evidence>
<organism evidence="6 7">
    <name type="scientific">Cyanobacterium stanieri (strain ATCC 29140 / PCC 7202)</name>
    <dbReference type="NCBI Taxonomy" id="292563"/>
    <lineage>
        <taxon>Bacteria</taxon>
        <taxon>Bacillati</taxon>
        <taxon>Cyanobacteriota</taxon>
        <taxon>Cyanophyceae</taxon>
        <taxon>Oscillatoriophycideae</taxon>
        <taxon>Chroococcales</taxon>
        <taxon>Geminocystaceae</taxon>
        <taxon>Cyanobacterium</taxon>
    </lineage>
</organism>
<dbReference type="GO" id="GO:0030288">
    <property type="term" value="C:outer membrane-bounded periplasmic space"/>
    <property type="evidence" value="ECO:0007669"/>
    <property type="project" value="TreeGrafter"/>
</dbReference>
<name>K9YK99_CYASC</name>